<reference evidence="1 2" key="1">
    <citation type="journal article" date="2014" name="Mol. Biol. Evol.">
        <title>Massive expansion of Ubiquitination-related gene families within the Chlamydiae.</title>
        <authorList>
            <person name="Domman D."/>
            <person name="Collingro A."/>
            <person name="Lagkouvardos I."/>
            <person name="Gehre L."/>
            <person name="Weinmaier T."/>
            <person name="Rattei T."/>
            <person name="Subtil A."/>
            <person name="Horn M."/>
        </authorList>
    </citation>
    <scope>NUCLEOTIDE SEQUENCE [LARGE SCALE GENOMIC DNA]</scope>
    <source>
        <strain evidence="1 2">EI2</strain>
    </source>
</reference>
<evidence type="ECO:0000313" key="1">
    <source>
        <dbReference type="EMBL" id="KIC73078.1"/>
    </source>
</evidence>
<sequence>MLFLQSIQEFFVSLKNAAAISLRAIYDFINLFPTRSGMTISIHFTPKEKIFALDYYQKAANS</sequence>
<dbReference type="AlphaFoldDB" id="A0A0C1HEB5"/>
<dbReference type="Proteomes" id="UP000031465">
    <property type="component" value="Unassembled WGS sequence"/>
</dbReference>
<name>A0A0C1HEB5_9BACT</name>
<gene>
    <name evidence="1" type="ORF">DB44_BP00090</name>
</gene>
<protein>
    <submittedName>
        <fullName evidence="1">Uncharacterized protein</fullName>
    </submittedName>
</protein>
<dbReference type="PATRIC" id="fig|362787.3.peg.615"/>
<organism evidence="1 2">
    <name type="scientific">Candidatus Protochlamydia amoebophila</name>
    <dbReference type="NCBI Taxonomy" id="362787"/>
    <lineage>
        <taxon>Bacteria</taxon>
        <taxon>Pseudomonadati</taxon>
        <taxon>Chlamydiota</taxon>
        <taxon>Chlamydiia</taxon>
        <taxon>Parachlamydiales</taxon>
        <taxon>Parachlamydiaceae</taxon>
        <taxon>Candidatus Protochlamydia</taxon>
    </lineage>
</organism>
<evidence type="ECO:0000313" key="2">
    <source>
        <dbReference type="Proteomes" id="UP000031465"/>
    </source>
</evidence>
<proteinExistence type="predicted"/>
<accession>A0A0C1HEB5</accession>
<comment type="caution">
    <text evidence="1">The sequence shown here is derived from an EMBL/GenBank/DDBJ whole genome shotgun (WGS) entry which is preliminary data.</text>
</comment>
<dbReference type="EMBL" id="JSAN01000038">
    <property type="protein sequence ID" value="KIC73078.1"/>
    <property type="molecule type" value="Genomic_DNA"/>
</dbReference>